<reference evidence="2 3" key="1">
    <citation type="journal article" date="2019" name="Nat. Plants">
        <title>Stout camphor tree genome fills gaps in understanding of flowering plant genome evolution.</title>
        <authorList>
            <person name="Chaw S.M."/>
            <person name="Liu Y.C."/>
            <person name="Wu Y.W."/>
            <person name="Wang H.Y."/>
            <person name="Lin C.I."/>
            <person name="Wu C.S."/>
            <person name="Ke H.M."/>
            <person name="Chang L.Y."/>
            <person name="Hsu C.Y."/>
            <person name="Yang H.T."/>
            <person name="Sudianto E."/>
            <person name="Hsu M.H."/>
            <person name="Wu K.P."/>
            <person name="Wang L.N."/>
            <person name="Leebens-Mack J.H."/>
            <person name="Tsai I.J."/>
        </authorList>
    </citation>
    <scope>NUCLEOTIDE SEQUENCE [LARGE SCALE GENOMIC DNA]</scope>
    <source>
        <strain evidence="3">cv. Chaw 1501</strain>
        <tissue evidence="2">Young leaves</tissue>
    </source>
</reference>
<dbReference type="PANTHER" id="PTHR47926">
    <property type="entry name" value="PENTATRICOPEPTIDE REPEAT-CONTAINING PROTEIN"/>
    <property type="match status" value="1"/>
</dbReference>
<feature type="compositionally biased region" description="Low complexity" evidence="1">
    <location>
        <begin position="277"/>
        <end position="292"/>
    </location>
</feature>
<feature type="region of interest" description="Disordered" evidence="1">
    <location>
        <begin position="269"/>
        <end position="297"/>
    </location>
</feature>
<comment type="caution">
    <text evidence="2">The sequence shown here is derived from an EMBL/GenBank/DDBJ whole genome shotgun (WGS) entry which is preliminary data.</text>
</comment>
<name>A0A443PCG6_9MAGN</name>
<dbReference type="InterPro" id="IPR046848">
    <property type="entry name" value="E_motif"/>
</dbReference>
<keyword evidence="3" id="KW-1185">Reference proteome</keyword>
<dbReference type="PANTHER" id="PTHR47926:SF500">
    <property type="entry name" value="REPEAT-CONTAINING PROTEIN, PUTATIVE-RELATED"/>
    <property type="match status" value="1"/>
</dbReference>
<dbReference type="EMBL" id="QPKB01000007">
    <property type="protein sequence ID" value="RWR88456.1"/>
    <property type="molecule type" value="Genomic_DNA"/>
</dbReference>
<dbReference type="Proteomes" id="UP000283530">
    <property type="component" value="Unassembled WGS sequence"/>
</dbReference>
<dbReference type="Pfam" id="PF20431">
    <property type="entry name" value="E_motif"/>
    <property type="match status" value="1"/>
</dbReference>
<proteinExistence type="predicted"/>
<dbReference type="GO" id="GO:0009451">
    <property type="term" value="P:RNA modification"/>
    <property type="evidence" value="ECO:0007669"/>
    <property type="project" value="InterPro"/>
</dbReference>
<accession>A0A443PCG6</accession>
<gene>
    <name evidence="2" type="ORF">CKAN_01746600</name>
</gene>
<sequence>MPLEPNPSIWGSLLGVCRIHDPTQSGYYVLLSNIYVVKSRWDEVKKVRELTVGGGVNKMQGFSLIEFNNFVYKFGVGDRVILGDPCFLQCGQTPELPHLLTHIEDLSLVKCRRLYHCFIESNVGLSLEFGFKLGFLLLQGPSFLPPALKPWNSSPEAFPGRPGIFALLVEGTGIKRAQAWPTAAMTRALPDLQSSTVNGLPGSTWRLGLQGAGPVGWGAMTAPGSCSGASILALFSLGASFHVVSAGCCRTTVLGEVAGAGVDASAAAEDMEAGRIRSSTKGSGGTRSSTSKYQSPQILDRHGRSTPLYVFSFFRARRRARRMNNLLWSPQPRGGLNFHSDYVGFGKLDRLRVKPRGGSLGTRSDQMLNVG</sequence>
<dbReference type="GO" id="GO:0003723">
    <property type="term" value="F:RNA binding"/>
    <property type="evidence" value="ECO:0007669"/>
    <property type="project" value="InterPro"/>
</dbReference>
<organism evidence="2 3">
    <name type="scientific">Cinnamomum micranthum f. kanehirae</name>
    <dbReference type="NCBI Taxonomy" id="337451"/>
    <lineage>
        <taxon>Eukaryota</taxon>
        <taxon>Viridiplantae</taxon>
        <taxon>Streptophyta</taxon>
        <taxon>Embryophyta</taxon>
        <taxon>Tracheophyta</taxon>
        <taxon>Spermatophyta</taxon>
        <taxon>Magnoliopsida</taxon>
        <taxon>Magnoliidae</taxon>
        <taxon>Laurales</taxon>
        <taxon>Lauraceae</taxon>
        <taxon>Cinnamomum</taxon>
    </lineage>
</organism>
<dbReference type="OrthoDB" id="185373at2759"/>
<dbReference type="AlphaFoldDB" id="A0A443PCG6"/>
<evidence type="ECO:0000256" key="1">
    <source>
        <dbReference type="SAM" id="MobiDB-lite"/>
    </source>
</evidence>
<dbReference type="InterPro" id="IPR046960">
    <property type="entry name" value="PPR_At4g14850-like_plant"/>
</dbReference>
<evidence type="ECO:0000313" key="3">
    <source>
        <dbReference type="Proteomes" id="UP000283530"/>
    </source>
</evidence>
<evidence type="ECO:0000313" key="2">
    <source>
        <dbReference type="EMBL" id="RWR88456.1"/>
    </source>
</evidence>
<protein>
    <submittedName>
        <fullName evidence="2">Pentatricopeptide repeat-containing-like protein</fullName>
    </submittedName>
</protein>
<dbReference type="STRING" id="337451.A0A443PCG6"/>